<proteinExistence type="predicted"/>
<evidence type="ECO:0000313" key="3">
    <source>
        <dbReference type="Proteomes" id="UP000070054"/>
    </source>
</evidence>
<keyword evidence="3" id="KW-1185">Reference proteome</keyword>
<organism evidence="2 3">
    <name type="scientific">Colletotrichum nymphaeae SA-01</name>
    <dbReference type="NCBI Taxonomy" id="1460502"/>
    <lineage>
        <taxon>Eukaryota</taxon>
        <taxon>Fungi</taxon>
        <taxon>Dikarya</taxon>
        <taxon>Ascomycota</taxon>
        <taxon>Pezizomycotina</taxon>
        <taxon>Sordariomycetes</taxon>
        <taxon>Hypocreomycetidae</taxon>
        <taxon>Glomerellales</taxon>
        <taxon>Glomerellaceae</taxon>
        <taxon>Colletotrichum</taxon>
        <taxon>Colletotrichum acutatum species complex</taxon>
    </lineage>
</organism>
<gene>
    <name evidence="2" type="ORF">CNYM01_02410</name>
</gene>
<dbReference type="OrthoDB" id="3596450at2759"/>
<reference evidence="2 3" key="1">
    <citation type="submission" date="2014-02" db="EMBL/GenBank/DDBJ databases">
        <title>The genome sequence of Colletotrichum nymphaeae SA-01.</title>
        <authorList>
            <person name="Baroncelli R."/>
            <person name="Thon M.R."/>
        </authorList>
    </citation>
    <scope>NUCLEOTIDE SEQUENCE [LARGE SCALE GENOMIC DNA]</scope>
    <source>
        <strain evidence="2 3">SA-01</strain>
    </source>
</reference>
<feature type="domain" description="2EXR" evidence="1">
    <location>
        <begin position="6"/>
        <end position="126"/>
    </location>
</feature>
<evidence type="ECO:0000259" key="1">
    <source>
        <dbReference type="Pfam" id="PF20150"/>
    </source>
</evidence>
<dbReference type="InterPro" id="IPR045518">
    <property type="entry name" value="2EXR"/>
</dbReference>
<sequence>MSNLDFPRFTRLPREIRDMIWKNAVRPHGRRGVHYFSVVEIPIVSLSTKTEIFEQNHLVERVREGQKQVLAAPLSTEDMTTPSWTAGNRSSYAIDGGLWTACKESRAAMHCRYNPTRVAPQRRIRFPSNDSAIFKISDGKRDQWLSVFPESDLFVLQSIRCFLDFMRLCQELPFLSKKDGLVGVRHIAIGFDPTWTVEELLRYERITDWNNPRQLTRQRFRQQLSVMGLSKNRFNEYDSLVQASRCLRGRRDSKLWLIDGRLRRKQTVMQNHTMRVLGNWLYSDHGQQVFDENGCKCYAMPDYASRDFYGDDNDNSMVAAEVSRFVTALAVVSRHQDAVRRNVPEDDGYSERLGILVRE</sequence>
<dbReference type="EMBL" id="JEMN01001829">
    <property type="protein sequence ID" value="KXH26091.1"/>
    <property type="molecule type" value="Genomic_DNA"/>
</dbReference>
<comment type="caution">
    <text evidence="2">The sequence shown here is derived from an EMBL/GenBank/DDBJ whole genome shotgun (WGS) entry which is preliminary data.</text>
</comment>
<name>A0A135RQU4_9PEZI</name>
<protein>
    <recommendedName>
        <fullName evidence="1">2EXR domain-containing protein</fullName>
    </recommendedName>
</protein>
<accession>A0A135RQU4</accession>
<dbReference type="Pfam" id="PF20150">
    <property type="entry name" value="2EXR"/>
    <property type="match status" value="1"/>
</dbReference>
<dbReference type="AlphaFoldDB" id="A0A135RQU4"/>
<evidence type="ECO:0000313" key="2">
    <source>
        <dbReference type="EMBL" id="KXH26091.1"/>
    </source>
</evidence>
<dbReference type="Proteomes" id="UP000070054">
    <property type="component" value="Unassembled WGS sequence"/>
</dbReference>